<reference evidence="1 2" key="1">
    <citation type="submission" date="2020-08" db="EMBL/GenBank/DDBJ databases">
        <title>Plant Genome Project.</title>
        <authorList>
            <person name="Zhang R.-G."/>
        </authorList>
    </citation>
    <scope>NUCLEOTIDE SEQUENCE [LARGE SCALE GENOMIC DNA]</scope>
    <source>
        <tissue evidence="1">Rhizome</tissue>
    </source>
</reference>
<comment type="caution">
    <text evidence="1">The sequence shown here is derived from an EMBL/GenBank/DDBJ whole genome shotgun (WGS) entry which is preliminary data.</text>
</comment>
<protein>
    <submittedName>
        <fullName evidence="1">Uncharacterized protein</fullName>
    </submittedName>
</protein>
<accession>A0A8J5FN37</accession>
<dbReference type="AlphaFoldDB" id="A0A8J5FN37"/>
<evidence type="ECO:0000313" key="2">
    <source>
        <dbReference type="Proteomes" id="UP000734854"/>
    </source>
</evidence>
<evidence type="ECO:0000313" key="1">
    <source>
        <dbReference type="EMBL" id="KAG6492538.1"/>
    </source>
</evidence>
<dbReference type="EMBL" id="JACMSC010000013">
    <property type="protein sequence ID" value="KAG6492538.1"/>
    <property type="molecule type" value="Genomic_DNA"/>
</dbReference>
<dbReference type="Proteomes" id="UP000734854">
    <property type="component" value="Unassembled WGS sequence"/>
</dbReference>
<name>A0A8J5FN37_ZINOF</name>
<gene>
    <name evidence="1" type="ORF">ZIOFF_047501</name>
</gene>
<organism evidence="1 2">
    <name type="scientific">Zingiber officinale</name>
    <name type="common">Ginger</name>
    <name type="synonym">Amomum zingiber</name>
    <dbReference type="NCBI Taxonomy" id="94328"/>
    <lineage>
        <taxon>Eukaryota</taxon>
        <taxon>Viridiplantae</taxon>
        <taxon>Streptophyta</taxon>
        <taxon>Embryophyta</taxon>
        <taxon>Tracheophyta</taxon>
        <taxon>Spermatophyta</taxon>
        <taxon>Magnoliopsida</taxon>
        <taxon>Liliopsida</taxon>
        <taxon>Zingiberales</taxon>
        <taxon>Zingiberaceae</taxon>
        <taxon>Zingiber</taxon>
    </lineage>
</organism>
<sequence length="222" mass="24561">MATEKNYPRICIRDSNSKVGDVTCDVVDSLESSLLCRDKSSNDSESLIGTVKRLQSSSAWPTDEAKKPRQTISKGHKNYDLMLNLQLGIRVGLAVYKQLHGSWLNCHATCPKLPATSLLPWRHVKASLHPCAIHGSASWAWAEVAPFVASFHMLHCMHPLHAMAHEFCEPCLAKCSDSARPLLRICLPPSSRPPARLVLRQCPHTATCPPAAWHVLRTCPLC</sequence>
<proteinExistence type="predicted"/>
<keyword evidence="2" id="KW-1185">Reference proteome</keyword>